<evidence type="ECO:0000256" key="9">
    <source>
        <dbReference type="ARBA" id="ARBA00022777"/>
    </source>
</evidence>
<organism evidence="14 15">
    <name type="scientific">Caenispirillum bisanense</name>
    <dbReference type="NCBI Taxonomy" id="414052"/>
    <lineage>
        <taxon>Bacteria</taxon>
        <taxon>Pseudomonadati</taxon>
        <taxon>Pseudomonadota</taxon>
        <taxon>Alphaproteobacteria</taxon>
        <taxon>Rhodospirillales</taxon>
        <taxon>Novispirillaceae</taxon>
        <taxon>Caenispirillum</taxon>
    </lineage>
</organism>
<gene>
    <name evidence="13" type="primary">lpxK</name>
    <name evidence="14" type="ORF">SAMN05421508_101730</name>
</gene>
<comment type="function">
    <text evidence="1 13">Transfers the gamma-phosphate of ATP to the 4'-position of a tetraacyldisaccharide 1-phosphate intermediate (termed DS-1-P) to form tetraacyldisaccharide 1,4'-bis-phosphate (lipid IVA).</text>
</comment>
<dbReference type="Pfam" id="PF02606">
    <property type="entry name" value="LpxK"/>
    <property type="match status" value="1"/>
</dbReference>
<dbReference type="GO" id="GO:0005524">
    <property type="term" value="F:ATP binding"/>
    <property type="evidence" value="ECO:0007669"/>
    <property type="project" value="UniProtKB-UniRule"/>
</dbReference>
<keyword evidence="6 13" id="KW-0441">Lipid A biosynthesis</keyword>
<keyword evidence="10 13" id="KW-0067">ATP-binding</keyword>
<keyword evidence="9 13" id="KW-0418">Kinase</keyword>
<comment type="pathway">
    <text evidence="2 13">Glycolipid biosynthesis; lipid IV(A) biosynthesis; lipid IV(A) from (3R)-3-hydroxytetradecanoyl-[acyl-carrier-protein] and UDP-N-acetyl-alpha-D-glucosamine: step 6/6.</text>
</comment>
<feature type="binding site" evidence="13">
    <location>
        <begin position="51"/>
        <end position="58"/>
    </location>
    <ligand>
        <name>ATP</name>
        <dbReference type="ChEBI" id="CHEBI:30616"/>
    </ligand>
</feature>
<dbReference type="Proteomes" id="UP000219621">
    <property type="component" value="Unassembled WGS sequence"/>
</dbReference>
<evidence type="ECO:0000256" key="1">
    <source>
        <dbReference type="ARBA" id="ARBA00002274"/>
    </source>
</evidence>
<comment type="catalytic activity">
    <reaction evidence="13">
        <text>a lipid A disaccharide + ATP = a lipid IVA + ADP + H(+)</text>
        <dbReference type="Rhea" id="RHEA:67840"/>
        <dbReference type="ChEBI" id="CHEBI:15378"/>
        <dbReference type="ChEBI" id="CHEBI:30616"/>
        <dbReference type="ChEBI" id="CHEBI:176343"/>
        <dbReference type="ChEBI" id="CHEBI:176425"/>
        <dbReference type="ChEBI" id="CHEBI:456216"/>
        <dbReference type="EC" id="2.7.1.130"/>
    </reaction>
</comment>
<reference evidence="14 15" key="1">
    <citation type="submission" date="2017-09" db="EMBL/GenBank/DDBJ databases">
        <authorList>
            <person name="Ehlers B."/>
            <person name="Leendertz F.H."/>
        </authorList>
    </citation>
    <scope>NUCLEOTIDE SEQUENCE [LARGE SCALE GENOMIC DNA]</scope>
    <source>
        <strain evidence="14 15">USBA 140</strain>
    </source>
</reference>
<keyword evidence="11 13" id="KW-0443">Lipid metabolism</keyword>
<evidence type="ECO:0000256" key="5">
    <source>
        <dbReference type="ARBA" id="ARBA00022516"/>
    </source>
</evidence>
<dbReference type="EC" id="2.7.1.130" evidence="3 13"/>
<evidence type="ECO:0000313" key="15">
    <source>
        <dbReference type="Proteomes" id="UP000219621"/>
    </source>
</evidence>
<evidence type="ECO:0000256" key="2">
    <source>
        <dbReference type="ARBA" id="ARBA00004870"/>
    </source>
</evidence>
<dbReference type="OrthoDB" id="9766423at2"/>
<dbReference type="PANTHER" id="PTHR42724">
    <property type="entry name" value="TETRAACYLDISACCHARIDE 4'-KINASE"/>
    <property type="match status" value="1"/>
</dbReference>
<dbReference type="PANTHER" id="PTHR42724:SF1">
    <property type="entry name" value="TETRAACYLDISACCHARIDE 4'-KINASE, MITOCHONDRIAL-RELATED"/>
    <property type="match status" value="1"/>
</dbReference>
<comment type="similarity">
    <text evidence="13">Belongs to the LpxK family.</text>
</comment>
<keyword evidence="7 13" id="KW-0808">Transferase</keyword>
<dbReference type="GO" id="GO:0009244">
    <property type="term" value="P:lipopolysaccharide core region biosynthetic process"/>
    <property type="evidence" value="ECO:0007669"/>
    <property type="project" value="TreeGrafter"/>
</dbReference>
<evidence type="ECO:0000256" key="13">
    <source>
        <dbReference type="HAMAP-Rule" id="MF_00409"/>
    </source>
</evidence>
<evidence type="ECO:0000256" key="7">
    <source>
        <dbReference type="ARBA" id="ARBA00022679"/>
    </source>
</evidence>
<dbReference type="AlphaFoldDB" id="A0A286G614"/>
<keyword evidence="8 13" id="KW-0547">Nucleotide-binding</keyword>
<dbReference type="GO" id="GO:0009245">
    <property type="term" value="P:lipid A biosynthetic process"/>
    <property type="evidence" value="ECO:0007669"/>
    <property type="project" value="UniProtKB-UniRule"/>
</dbReference>
<proteinExistence type="inferred from homology"/>
<keyword evidence="15" id="KW-1185">Reference proteome</keyword>
<dbReference type="NCBIfam" id="TIGR00682">
    <property type="entry name" value="lpxK"/>
    <property type="match status" value="1"/>
</dbReference>
<evidence type="ECO:0000256" key="12">
    <source>
        <dbReference type="ARBA" id="ARBA00029757"/>
    </source>
</evidence>
<evidence type="ECO:0000256" key="4">
    <source>
        <dbReference type="ARBA" id="ARBA00016436"/>
    </source>
</evidence>
<evidence type="ECO:0000256" key="11">
    <source>
        <dbReference type="ARBA" id="ARBA00023098"/>
    </source>
</evidence>
<accession>A0A286G614</accession>
<dbReference type="UniPathway" id="UPA00359">
    <property type="reaction ID" value="UER00482"/>
</dbReference>
<dbReference type="GO" id="GO:0009029">
    <property type="term" value="F:lipid-A 4'-kinase activity"/>
    <property type="evidence" value="ECO:0007669"/>
    <property type="project" value="UniProtKB-UniRule"/>
</dbReference>
<dbReference type="EMBL" id="OCNJ01000001">
    <property type="protein sequence ID" value="SOD90943.1"/>
    <property type="molecule type" value="Genomic_DNA"/>
</dbReference>
<dbReference type="RefSeq" id="WP_097277589.1">
    <property type="nucleotide sequence ID" value="NZ_OCNJ01000001.1"/>
</dbReference>
<sequence>MRAPDFWRTENGLVRLLEPAGLLYAAAGRWRRARTTPYTASVPVVCVGNIVAGGAGKTPVCLALADLIDGAHFLTRGYGGSEAGPLRVDPDRHTADEVGDEALLLAARAPTWVARRRPEGARAAEAAGAAALVMDDGHQNPTLAKTLSLVVVDGGYGFGNRRVLPAGPLREPLAEGLARADAVVLMGDDTAGVARRLPADLPVLRARLVPGPEAAALAGRRVVAFAGIGQPRKFFATLRGCGASLVAVHPFADHHPYRHDDVQPILDEAFALGAVPVTTAKDAVRLPPDQRQQVDVVTVTVAWDDPAALRALLAAKGLPLRSAEAAHG</sequence>
<evidence type="ECO:0000313" key="14">
    <source>
        <dbReference type="EMBL" id="SOD90943.1"/>
    </source>
</evidence>
<dbReference type="GO" id="GO:0005886">
    <property type="term" value="C:plasma membrane"/>
    <property type="evidence" value="ECO:0007669"/>
    <property type="project" value="TreeGrafter"/>
</dbReference>
<dbReference type="InterPro" id="IPR003758">
    <property type="entry name" value="LpxK"/>
</dbReference>
<dbReference type="HAMAP" id="MF_00409">
    <property type="entry name" value="LpxK"/>
    <property type="match status" value="1"/>
</dbReference>
<keyword evidence="5 13" id="KW-0444">Lipid biosynthesis</keyword>
<name>A0A286G614_9PROT</name>
<evidence type="ECO:0000256" key="6">
    <source>
        <dbReference type="ARBA" id="ARBA00022556"/>
    </source>
</evidence>
<evidence type="ECO:0000256" key="3">
    <source>
        <dbReference type="ARBA" id="ARBA00012071"/>
    </source>
</evidence>
<evidence type="ECO:0000256" key="8">
    <source>
        <dbReference type="ARBA" id="ARBA00022741"/>
    </source>
</evidence>
<protein>
    <recommendedName>
        <fullName evidence="4 13">Tetraacyldisaccharide 4'-kinase</fullName>
        <ecNumber evidence="3 13">2.7.1.130</ecNumber>
    </recommendedName>
    <alternativeName>
        <fullName evidence="12 13">Lipid A 4'-kinase</fullName>
    </alternativeName>
</protein>
<evidence type="ECO:0000256" key="10">
    <source>
        <dbReference type="ARBA" id="ARBA00022840"/>
    </source>
</evidence>